<sequence>MELSDKSTRKKVGIMGGTFDPIHVAHLILAQQACVQFDLDEVLFMPSSQPPHKDNRQVSSVEHRQAMVELAIDGNDKFVYSDLEIRRIGTTYTSDTLKELCVSHPDTIFYFIMGADSLFAVGSWHKPEEIFRKAILLVGNRMDMPEDKLERRIRYLEGHFGGRIYLIDMPDIAISSHEVRNRRASGLPIRYYVPESVYQYIMEKQLYK</sequence>
<dbReference type="Pfam" id="PF01467">
    <property type="entry name" value="CTP_transf_like"/>
    <property type="match status" value="1"/>
</dbReference>
<dbReference type="RefSeq" id="WP_231061034.1">
    <property type="nucleotide sequence ID" value="NZ_JAJNOR010000001.1"/>
</dbReference>
<dbReference type="EMBL" id="JAJNOR010000001">
    <property type="protein sequence ID" value="MCD2491075.1"/>
    <property type="molecule type" value="Genomic_DNA"/>
</dbReference>
<comment type="caution">
    <text evidence="12">The sequence shown here is derived from an EMBL/GenBank/DDBJ whole genome shotgun (WGS) entry which is preliminary data.</text>
</comment>
<dbReference type="CDD" id="cd02165">
    <property type="entry name" value="NMNAT"/>
    <property type="match status" value="1"/>
</dbReference>
<keyword evidence="6 10" id="KW-0547">Nucleotide-binding</keyword>
<comment type="function">
    <text evidence="1 10">Catalyzes the reversible adenylation of nicotinate mononucleotide (NaMN) to nicotinic acid adenine dinucleotide (NaAD).</text>
</comment>
<dbReference type="Gene3D" id="3.40.50.620">
    <property type="entry name" value="HUPs"/>
    <property type="match status" value="1"/>
</dbReference>
<dbReference type="EC" id="2.7.7.18" evidence="10"/>
<dbReference type="GO" id="GO:0004515">
    <property type="term" value="F:nicotinate-nucleotide adenylyltransferase activity"/>
    <property type="evidence" value="ECO:0007669"/>
    <property type="project" value="UniProtKB-UniRule"/>
</dbReference>
<keyword evidence="3 10" id="KW-0662">Pyridine nucleotide biosynthesis</keyword>
<feature type="domain" description="Cytidyltransferase-like" evidence="11">
    <location>
        <begin position="14"/>
        <end position="182"/>
    </location>
</feature>
<evidence type="ECO:0000256" key="1">
    <source>
        <dbReference type="ARBA" id="ARBA00002324"/>
    </source>
</evidence>
<name>A0AAP2RG93_9FIRM</name>
<evidence type="ECO:0000256" key="10">
    <source>
        <dbReference type="HAMAP-Rule" id="MF_00244"/>
    </source>
</evidence>
<keyword evidence="8 10" id="KW-0520">NAD</keyword>
<gene>
    <name evidence="10 12" type="primary">nadD</name>
    <name evidence="12" type="ORF">LQE92_00360</name>
</gene>
<evidence type="ECO:0000256" key="6">
    <source>
        <dbReference type="ARBA" id="ARBA00022741"/>
    </source>
</evidence>
<comment type="catalytic activity">
    <reaction evidence="9 10">
        <text>nicotinate beta-D-ribonucleotide + ATP + H(+) = deamido-NAD(+) + diphosphate</text>
        <dbReference type="Rhea" id="RHEA:22860"/>
        <dbReference type="ChEBI" id="CHEBI:15378"/>
        <dbReference type="ChEBI" id="CHEBI:30616"/>
        <dbReference type="ChEBI" id="CHEBI:33019"/>
        <dbReference type="ChEBI" id="CHEBI:57502"/>
        <dbReference type="ChEBI" id="CHEBI:58437"/>
        <dbReference type="EC" id="2.7.7.18"/>
    </reaction>
</comment>
<organism evidence="12 13">
    <name type="scientific">Lientehia hominis</name>
    <dbReference type="NCBI Taxonomy" id="2897778"/>
    <lineage>
        <taxon>Bacteria</taxon>
        <taxon>Bacillati</taxon>
        <taxon>Bacillota</taxon>
        <taxon>Clostridia</taxon>
        <taxon>Lachnospirales</taxon>
        <taxon>Lachnospiraceae</taxon>
        <taxon>Lientehia</taxon>
    </lineage>
</organism>
<dbReference type="PANTHER" id="PTHR39321">
    <property type="entry name" value="NICOTINATE-NUCLEOTIDE ADENYLYLTRANSFERASE-RELATED"/>
    <property type="match status" value="1"/>
</dbReference>
<comment type="pathway">
    <text evidence="2 10">Cofactor biosynthesis; NAD(+) biosynthesis; deamido-NAD(+) from nicotinate D-ribonucleotide: step 1/1.</text>
</comment>
<evidence type="ECO:0000256" key="7">
    <source>
        <dbReference type="ARBA" id="ARBA00022840"/>
    </source>
</evidence>
<dbReference type="NCBIfam" id="NF000840">
    <property type="entry name" value="PRK00071.1-3"/>
    <property type="match status" value="1"/>
</dbReference>
<dbReference type="PANTHER" id="PTHR39321:SF3">
    <property type="entry name" value="PHOSPHOPANTETHEINE ADENYLYLTRANSFERASE"/>
    <property type="match status" value="1"/>
</dbReference>
<dbReference type="InterPro" id="IPR005248">
    <property type="entry name" value="NadD/NMNAT"/>
</dbReference>
<keyword evidence="4 10" id="KW-0808">Transferase</keyword>
<evidence type="ECO:0000256" key="9">
    <source>
        <dbReference type="ARBA" id="ARBA00048721"/>
    </source>
</evidence>
<accession>A0AAP2RG93</accession>
<evidence type="ECO:0000256" key="2">
    <source>
        <dbReference type="ARBA" id="ARBA00005019"/>
    </source>
</evidence>
<keyword evidence="5 10" id="KW-0548">Nucleotidyltransferase</keyword>
<dbReference type="Proteomes" id="UP001299265">
    <property type="component" value="Unassembled WGS sequence"/>
</dbReference>
<dbReference type="GO" id="GO:0005524">
    <property type="term" value="F:ATP binding"/>
    <property type="evidence" value="ECO:0007669"/>
    <property type="project" value="UniProtKB-KW"/>
</dbReference>
<evidence type="ECO:0000256" key="5">
    <source>
        <dbReference type="ARBA" id="ARBA00022695"/>
    </source>
</evidence>
<dbReference type="InterPro" id="IPR014729">
    <property type="entry name" value="Rossmann-like_a/b/a_fold"/>
</dbReference>
<evidence type="ECO:0000256" key="8">
    <source>
        <dbReference type="ARBA" id="ARBA00023027"/>
    </source>
</evidence>
<keyword evidence="13" id="KW-1185">Reference proteome</keyword>
<dbReference type="NCBIfam" id="TIGR00482">
    <property type="entry name" value="nicotinate (nicotinamide) nucleotide adenylyltransferase"/>
    <property type="match status" value="1"/>
</dbReference>
<keyword evidence="7 10" id="KW-0067">ATP-binding</keyword>
<dbReference type="InterPro" id="IPR004821">
    <property type="entry name" value="Cyt_trans-like"/>
</dbReference>
<evidence type="ECO:0000313" key="13">
    <source>
        <dbReference type="Proteomes" id="UP001299265"/>
    </source>
</evidence>
<dbReference type="AlphaFoldDB" id="A0AAP2RG93"/>
<dbReference type="NCBIfam" id="TIGR00125">
    <property type="entry name" value="cyt_tran_rel"/>
    <property type="match status" value="1"/>
</dbReference>
<proteinExistence type="inferred from homology"/>
<evidence type="ECO:0000256" key="4">
    <source>
        <dbReference type="ARBA" id="ARBA00022679"/>
    </source>
</evidence>
<dbReference type="HAMAP" id="MF_00244">
    <property type="entry name" value="NaMN_adenylyltr"/>
    <property type="match status" value="1"/>
</dbReference>
<evidence type="ECO:0000256" key="3">
    <source>
        <dbReference type="ARBA" id="ARBA00022642"/>
    </source>
</evidence>
<dbReference type="GO" id="GO:0009435">
    <property type="term" value="P:NAD+ biosynthetic process"/>
    <property type="evidence" value="ECO:0007669"/>
    <property type="project" value="UniProtKB-UniRule"/>
</dbReference>
<evidence type="ECO:0000313" key="12">
    <source>
        <dbReference type="EMBL" id="MCD2491075.1"/>
    </source>
</evidence>
<comment type="similarity">
    <text evidence="10">Belongs to the NadD family.</text>
</comment>
<evidence type="ECO:0000259" key="11">
    <source>
        <dbReference type="Pfam" id="PF01467"/>
    </source>
</evidence>
<reference evidence="12 13" key="1">
    <citation type="submission" date="2021-11" db="EMBL/GenBank/DDBJ databases">
        <title>Lacrimispora sp. nov. NSJ-141 isolated from human feces.</title>
        <authorList>
            <person name="Abdugheni R."/>
        </authorList>
    </citation>
    <scope>NUCLEOTIDE SEQUENCE [LARGE SCALE GENOMIC DNA]</scope>
    <source>
        <strain evidence="12 13">NSJ-141</strain>
    </source>
</reference>
<dbReference type="SUPFAM" id="SSF52374">
    <property type="entry name" value="Nucleotidylyl transferase"/>
    <property type="match status" value="1"/>
</dbReference>
<protein>
    <recommendedName>
        <fullName evidence="10">Probable nicotinate-nucleotide adenylyltransferase</fullName>
        <ecNumber evidence="10">2.7.7.18</ecNumber>
    </recommendedName>
    <alternativeName>
        <fullName evidence="10">Deamido-NAD(+) diphosphorylase</fullName>
    </alternativeName>
    <alternativeName>
        <fullName evidence="10">Deamido-NAD(+) pyrophosphorylase</fullName>
    </alternativeName>
    <alternativeName>
        <fullName evidence="10">Nicotinate mononucleotide adenylyltransferase</fullName>
        <shortName evidence="10">NaMN adenylyltransferase</shortName>
    </alternativeName>
</protein>